<dbReference type="Proteomes" id="UP000327085">
    <property type="component" value="Chromosome 6"/>
</dbReference>
<sequence>MSAPGDGLKRGMEVIDNGAPRKCSSRESTLGLIFNVLGEPVDNLGPRRIPYNISYS</sequence>
<dbReference type="AlphaFoldDB" id="A0A5E4FI01"/>
<evidence type="ECO:0000313" key="1">
    <source>
        <dbReference type="EMBL" id="VVA27506.1"/>
    </source>
</evidence>
<name>A0A5E4FI01_PRUDU</name>
<evidence type="ECO:0000313" key="2">
    <source>
        <dbReference type="Proteomes" id="UP000327085"/>
    </source>
</evidence>
<reference evidence="2" key="1">
    <citation type="journal article" date="2020" name="Plant J.">
        <title>Transposons played a major role in the diversification between the closely related almond and peach genomes: results from the almond genome sequence.</title>
        <authorList>
            <person name="Alioto T."/>
            <person name="Alexiou K.G."/>
            <person name="Bardil A."/>
            <person name="Barteri F."/>
            <person name="Castanera R."/>
            <person name="Cruz F."/>
            <person name="Dhingra A."/>
            <person name="Duval H."/>
            <person name="Fernandez I Marti A."/>
            <person name="Frias L."/>
            <person name="Galan B."/>
            <person name="Garcia J.L."/>
            <person name="Howad W."/>
            <person name="Gomez-Garrido J."/>
            <person name="Gut M."/>
            <person name="Julca I."/>
            <person name="Morata J."/>
            <person name="Puigdomenech P."/>
            <person name="Ribeca P."/>
            <person name="Rubio Cabetas M.J."/>
            <person name="Vlasova A."/>
            <person name="Wirthensohn M."/>
            <person name="Garcia-Mas J."/>
            <person name="Gabaldon T."/>
            <person name="Casacuberta J.M."/>
            <person name="Arus P."/>
        </authorList>
    </citation>
    <scope>NUCLEOTIDE SEQUENCE [LARGE SCALE GENOMIC DNA]</scope>
    <source>
        <strain evidence="2">cv. Texas</strain>
    </source>
</reference>
<accession>A0A5E4FI01</accession>
<dbReference type="InParanoid" id="A0A5E4FI01"/>
<proteinExistence type="predicted"/>
<protein>
    <submittedName>
        <fullName evidence="1">PREDICTED: ATP</fullName>
    </submittedName>
</protein>
<gene>
    <name evidence="1" type="ORF">ALMOND_2B022051</name>
</gene>
<dbReference type="Gene3D" id="3.40.50.12240">
    <property type="match status" value="1"/>
</dbReference>
<organism evidence="1 2">
    <name type="scientific">Prunus dulcis</name>
    <name type="common">Almond</name>
    <name type="synonym">Amygdalus dulcis</name>
    <dbReference type="NCBI Taxonomy" id="3755"/>
    <lineage>
        <taxon>Eukaryota</taxon>
        <taxon>Viridiplantae</taxon>
        <taxon>Streptophyta</taxon>
        <taxon>Embryophyta</taxon>
        <taxon>Tracheophyta</taxon>
        <taxon>Spermatophyta</taxon>
        <taxon>Magnoliopsida</taxon>
        <taxon>eudicotyledons</taxon>
        <taxon>Gunneridae</taxon>
        <taxon>Pentapetalae</taxon>
        <taxon>rosids</taxon>
        <taxon>fabids</taxon>
        <taxon>Rosales</taxon>
        <taxon>Rosaceae</taxon>
        <taxon>Amygdaloideae</taxon>
        <taxon>Amygdaleae</taxon>
        <taxon>Prunus</taxon>
    </lineage>
</organism>
<dbReference type="EMBL" id="CABIKO010000123">
    <property type="protein sequence ID" value="VVA27506.1"/>
    <property type="molecule type" value="Genomic_DNA"/>
</dbReference>
<dbReference type="Gramene" id="VVA27506">
    <property type="protein sequence ID" value="VVA27506"/>
    <property type="gene ID" value="Prudul26B022051"/>
</dbReference>